<keyword evidence="2" id="KW-1185">Reference proteome</keyword>
<protein>
    <submittedName>
        <fullName evidence="1">Uncharacterized protein</fullName>
    </submittedName>
</protein>
<dbReference type="EMBL" id="JAGFNK010001097">
    <property type="protein sequence ID" value="KAI9434999.1"/>
    <property type="molecule type" value="Genomic_DNA"/>
</dbReference>
<proteinExistence type="predicted"/>
<sequence>MSTPVCTTISANPNVVGKVIRINFYITMILLAIIPETPNTKELLDTLNRMGGFACRGLVMIAVIQTATKQLTLFEALFILHIVLFVTLRTSPMGKDRRSKSQIAVAVFILYPPAIAFAAWGLYLWINKKHYELHPECNDRIKYAIMFKTVKVSASGIRDAYIVLFVIIIVGLVIAFGHDAVHLWKRKEERWEEERDPPDVTQAVSVEVGVRDGSWYIDVSGIPLFSAIYATVMMELTVKRNAAHVVNGTNVASGVVVIDESWALGQALSVLMIIASAKEFARYLGFRGPRLALKREARGNEVVHDA</sequence>
<evidence type="ECO:0000313" key="2">
    <source>
        <dbReference type="Proteomes" id="UP001207468"/>
    </source>
</evidence>
<comment type="caution">
    <text evidence="1">The sequence shown here is derived from an EMBL/GenBank/DDBJ whole genome shotgun (WGS) entry which is preliminary data.</text>
</comment>
<accession>A0ACC0TSJ5</accession>
<reference evidence="1" key="1">
    <citation type="submission" date="2021-03" db="EMBL/GenBank/DDBJ databases">
        <title>Evolutionary priming and transition to the ectomycorrhizal habit in an iconic lineage of mushroom-forming fungi: is preadaptation a requirement?</title>
        <authorList>
            <consortium name="DOE Joint Genome Institute"/>
            <person name="Looney B.P."/>
            <person name="Miyauchi S."/>
            <person name="Morin E."/>
            <person name="Drula E."/>
            <person name="Courty P.E."/>
            <person name="Chicoki N."/>
            <person name="Fauchery L."/>
            <person name="Kohler A."/>
            <person name="Kuo A."/>
            <person name="LaButti K."/>
            <person name="Pangilinan J."/>
            <person name="Lipzen A."/>
            <person name="Riley R."/>
            <person name="Andreopoulos W."/>
            <person name="He G."/>
            <person name="Johnson J."/>
            <person name="Barry K.W."/>
            <person name="Grigoriev I.V."/>
            <person name="Nagy L."/>
            <person name="Hibbett D."/>
            <person name="Henrissat B."/>
            <person name="Matheny P.B."/>
            <person name="Labbe J."/>
            <person name="Martin A.F."/>
        </authorList>
    </citation>
    <scope>NUCLEOTIDE SEQUENCE</scope>
    <source>
        <strain evidence="1">BPL698</strain>
    </source>
</reference>
<dbReference type="Proteomes" id="UP001207468">
    <property type="component" value="Unassembled WGS sequence"/>
</dbReference>
<organism evidence="1 2">
    <name type="scientific">Russula earlei</name>
    <dbReference type="NCBI Taxonomy" id="71964"/>
    <lineage>
        <taxon>Eukaryota</taxon>
        <taxon>Fungi</taxon>
        <taxon>Dikarya</taxon>
        <taxon>Basidiomycota</taxon>
        <taxon>Agaricomycotina</taxon>
        <taxon>Agaricomycetes</taxon>
        <taxon>Russulales</taxon>
        <taxon>Russulaceae</taxon>
        <taxon>Russula</taxon>
    </lineage>
</organism>
<name>A0ACC0TSJ5_9AGAM</name>
<evidence type="ECO:0000313" key="1">
    <source>
        <dbReference type="EMBL" id="KAI9434999.1"/>
    </source>
</evidence>
<gene>
    <name evidence="1" type="ORF">F5148DRAFT_51952</name>
</gene>